<evidence type="ECO:0000256" key="7">
    <source>
        <dbReference type="RuleBase" id="RU363032"/>
    </source>
</evidence>
<keyword evidence="6 7" id="KW-0472">Membrane</keyword>
<proteinExistence type="inferred from homology"/>
<dbReference type="RefSeq" id="WP_115452991.1">
    <property type="nucleotide sequence ID" value="NZ_QNQT01000007.1"/>
</dbReference>
<dbReference type="SUPFAM" id="SSF161098">
    <property type="entry name" value="MetI-like"/>
    <property type="match status" value="1"/>
</dbReference>
<keyword evidence="3" id="KW-1003">Cell membrane</keyword>
<keyword evidence="10" id="KW-1185">Reference proteome</keyword>
<dbReference type="AlphaFoldDB" id="A0A3D8GNL3"/>
<evidence type="ECO:0000259" key="8">
    <source>
        <dbReference type="PROSITE" id="PS50928"/>
    </source>
</evidence>
<name>A0A3D8GNL3_9BACI</name>
<feature type="transmembrane region" description="Helical" evidence="7">
    <location>
        <begin position="12"/>
        <end position="30"/>
    </location>
</feature>
<dbReference type="PROSITE" id="PS50928">
    <property type="entry name" value="ABC_TM1"/>
    <property type="match status" value="1"/>
</dbReference>
<sequence length="316" mass="35446">MKRIIVKRLLNAIPLLIIISMIAFLLIKLAPGDPVRSFVTPDMAPEDVERIRQSLGLDKPIYIQYFLWLQNIFVGNFGYSMITKRPVLDMILERLPATVGLMGVSLIVTLIIAIPLGLFTAVKKNSLFDRIANLISYIGISIPIFWFALMLIYLFSLKWGLLPSMGMRTVGSDSVWDIIKHGILPCTVLAFQNVSVYMRYIRSSTIHQLEEDYVQIQYAYGANKTTVLFRHVLRNVLLPIITIIGLSIPGLVGGAFITETVFSWPGLGLLGVTSIFSFDYPVIMAITLFSSLMLVIGNLFADILYSVVDPRIRLRG</sequence>
<dbReference type="CDD" id="cd06261">
    <property type="entry name" value="TM_PBP2"/>
    <property type="match status" value="1"/>
</dbReference>
<dbReference type="EMBL" id="QNQT01000007">
    <property type="protein sequence ID" value="RDU36063.1"/>
    <property type="molecule type" value="Genomic_DNA"/>
</dbReference>
<keyword evidence="4 7" id="KW-0812">Transmembrane</keyword>
<evidence type="ECO:0000256" key="4">
    <source>
        <dbReference type="ARBA" id="ARBA00022692"/>
    </source>
</evidence>
<dbReference type="InterPro" id="IPR045621">
    <property type="entry name" value="BPD_transp_1_N"/>
</dbReference>
<comment type="similarity">
    <text evidence="7">Belongs to the binding-protein-dependent transport system permease family.</text>
</comment>
<dbReference type="GO" id="GO:0055085">
    <property type="term" value="P:transmembrane transport"/>
    <property type="evidence" value="ECO:0007669"/>
    <property type="project" value="InterPro"/>
</dbReference>
<evidence type="ECO:0000256" key="5">
    <source>
        <dbReference type="ARBA" id="ARBA00022989"/>
    </source>
</evidence>
<dbReference type="PANTHER" id="PTHR43163">
    <property type="entry name" value="DIPEPTIDE TRANSPORT SYSTEM PERMEASE PROTEIN DPPB-RELATED"/>
    <property type="match status" value="1"/>
</dbReference>
<dbReference type="PANTHER" id="PTHR43163:SF6">
    <property type="entry name" value="DIPEPTIDE TRANSPORT SYSTEM PERMEASE PROTEIN DPPB-RELATED"/>
    <property type="match status" value="1"/>
</dbReference>
<dbReference type="GO" id="GO:0005886">
    <property type="term" value="C:plasma membrane"/>
    <property type="evidence" value="ECO:0007669"/>
    <property type="project" value="UniProtKB-SubCell"/>
</dbReference>
<feature type="transmembrane region" description="Helical" evidence="7">
    <location>
        <begin position="282"/>
        <end position="305"/>
    </location>
</feature>
<dbReference type="Proteomes" id="UP000257144">
    <property type="component" value="Unassembled WGS sequence"/>
</dbReference>
<evidence type="ECO:0000313" key="10">
    <source>
        <dbReference type="Proteomes" id="UP000257144"/>
    </source>
</evidence>
<comment type="caution">
    <text evidence="9">The sequence shown here is derived from an EMBL/GenBank/DDBJ whole genome shotgun (WGS) entry which is preliminary data.</text>
</comment>
<evidence type="ECO:0000256" key="6">
    <source>
        <dbReference type="ARBA" id="ARBA00023136"/>
    </source>
</evidence>
<evidence type="ECO:0000256" key="1">
    <source>
        <dbReference type="ARBA" id="ARBA00004651"/>
    </source>
</evidence>
<accession>A0A3D8GNL3</accession>
<dbReference type="Gene3D" id="1.10.3720.10">
    <property type="entry name" value="MetI-like"/>
    <property type="match status" value="1"/>
</dbReference>
<dbReference type="InterPro" id="IPR035906">
    <property type="entry name" value="MetI-like_sf"/>
</dbReference>
<keyword evidence="5 7" id="KW-1133">Transmembrane helix</keyword>
<evidence type="ECO:0000313" key="9">
    <source>
        <dbReference type="EMBL" id="RDU36063.1"/>
    </source>
</evidence>
<comment type="subcellular location">
    <subcellularLocation>
        <location evidence="1 7">Cell membrane</location>
        <topology evidence="1 7">Multi-pass membrane protein</topology>
    </subcellularLocation>
</comment>
<evidence type="ECO:0000256" key="2">
    <source>
        <dbReference type="ARBA" id="ARBA00022448"/>
    </source>
</evidence>
<dbReference type="OrthoDB" id="9773683at2"/>
<evidence type="ECO:0000256" key="3">
    <source>
        <dbReference type="ARBA" id="ARBA00022475"/>
    </source>
</evidence>
<keyword evidence="2 7" id="KW-0813">Transport</keyword>
<feature type="domain" description="ABC transmembrane type-1" evidence="8">
    <location>
        <begin position="95"/>
        <end position="301"/>
    </location>
</feature>
<reference evidence="9 10" key="1">
    <citation type="submission" date="2018-07" db="EMBL/GenBank/DDBJ databases">
        <title>Bacillus sp. YLB-04 draft genome sequence.</title>
        <authorList>
            <person name="Yu L."/>
            <person name="Tang X."/>
        </authorList>
    </citation>
    <scope>NUCLEOTIDE SEQUENCE [LARGE SCALE GENOMIC DNA]</scope>
    <source>
        <strain evidence="9 10">YLB-04</strain>
    </source>
</reference>
<protein>
    <submittedName>
        <fullName evidence="9">ABC transporter permease</fullName>
    </submittedName>
</protein>
<gene>
    <name evidence="9" type="ORF">DRW41_15865</name>
</gene>
<feature type="transmembrane region" description="Helical" evidence="7">
    <location>
        <begin position="99"/>
        <end position="122"/>
    </location>
</feature>
<organism evidence="9 10">
    <name type="scientific">Neobacillus piezotolerans</name>
    <dbReference type="NCBI Taxonomy" id="2259171"/>
    <lineage>
        <taxon>Bacteria</taxon>
        <taxon>Bacillati</taxon>
        <taxon>Bacillota</taxon>
        <taxon>Bacilli</taxon>
        <taxon>Bacillales</taxon>
        <taxon>Bacillaceae</taxon>
        <taxon>Neobacillus</taxon>
    </lineage>
</organism>
<dbReference type="Pfam" id="PF00528">
    <property type="entry name" value="BPD_transp_1"/>
    <property type="match status" value="1"/>
</dbReference>
<dbReference type="InterPro" id="IPR000515">
    <property type="entry name" value="MetI-like"/>
</dbReference>
<feature type="transmembrane region" description="Helical" evidence="7">
    <location>
        <begin position="134"/>
        <end position="155"/>
    </location>
</feature>
<dbReference type="Pfam" id="PF19300">
    <property type="entry name" value="BPD_transp_1_N"/>
    <property type="match status" value="1"/>
</dbReference>
<feature type="transmembrane region" description="Helical" evidence="7">
    <location>
        <begin position="236"/>
        <end position="262"/>
    </location>
</feature>